<reference evidence="1" key="1">
    <citation type="journal article" date="2021" name="Viruses">
        <title>Novel Viruses That Lyse Plant and Human Strains of Kosakonia cowanii.</title>
        <authorList>
            <person name="Petrzik K."/>
            <person name="Brazdova S."/>
            <person name="Krawczyk K."/>
        </authorList>
    </citation>
    <scope>NUCLEOTIDE SEQUENCE</scope>
</reference>
<accession>A0AAE7WFE7</accession>
<proteinExistence type="predicted"/>
<evidence type="ECO:0000313" key="2">
    <source>
        <dbReference type="Proteomes" id="UP000828443"/>
    </source>
</evidence>
<organism evidence="1 2">
    <name type="scientific">Kosakonia phage Kc263</name>
    <dbReference type="NCBI Taxonomy" id="2863194"/>
    <lineage>
        <taxon>Viruses</taxon>
        <taxon>Duplodnaviria</taxon>
        <taxon>Heunggongvirae</taxon>
        <taxon>Uroviricota</taxon>
        <taxon>Caudoviricetes</taxon>
        <taxon>Chimalliviridae</taxon>
        <taxon>Branisovskavirus</taxon>
        <taxon>Branisovskavirus Kc263</taxon>
    </lineage>
</organism>
<name>A0AAE7WFE7_9CAUD</name>
<sequence length="152" mass="16522">MSYADEVQGFMISLAKVFGQAQVEKLGTKDIHKLVDVCRSSGVAPETIQGGLFGFFIMIFDKEIPVDPADPSRQNLIAISKQFANMALGMITGLSIQLSKAIEDAILDTVEWNKLSPDVAAQLLANGEMKTFLISMTGRAVRSVREAEGKDQ</sequence>
<protein>
    <submittedName>
        <fullName evidence="1">Uncharacterized protein</fullName>
    </submittedName>
</protein>
<evidence type="ECO:0000313" key="1">
    <source>
        <dbReference type="EMBL" id="QYN80072.1"/>
    </source>
</evidence>
<dbReference type="Proteomes" id="UP000828443">
    <property type="component" value="Segment"/>
</dbReference>
<dbReference type="KEGG" id="vg:77953249"/>
<dbReference type="EMBL" id="MZ348422">
    <property type="protein sequence ID" value="QYN80072.1"/>
    <property type="molecule type" value="Genomic_DNA"/>
</dbReference>
<dbReference type="GeneID" id="77953249"/>
<keyword evidence="2" id="KW-1185">Reference proteome</keyword>
<dbReference type="RefSeq" id="YP_010676884.1">
    <property type="nucleotide sequence ID" value="NC_071015.1"/>
</dbReference>